<sequence>MSAVSKARLERMRKANDLMHKIAGKGEIKPKEYRKLQQLRTTIEPAVVDPTLGPLAVSYLATIDMLIRGINLLAEGKTAEAEALGDEFAESCVNLSDQIRKFEGR</sequence>
<protein>
    <submittedName>
        <fullName evidence="1">Uncharacterized protein</fullName>
    </submittedName>
</protein>
<dbReference type="Proteomes" id="UP001597506">
    <property type="component" value="Unassembled WGS sequence"/>
</dbReference>
<accession>A0ABW5RS16</accession>
<evidence type="ECO:0000313" key="1">
    <source>
        <dbReference type="EMBL" id="MFD2681478.1"/>
    </source>
</evidence>
<organism evidence="1 2">
    <name type="scientific">Bacillus seohaeanensis</name>
    <dbReference type="NCBI Taxonomy" id="284580"/>
    <lineage>
        <taxon>Bacteria</taxon>
        <taxon>Bacillati</taxon>
        <taxon>Bacillota</taxon>
        <taxon>Bacilli</taxon>
        <taxon>Bacillales</taxon>
        <taxon>Bacillaceae</taxon>
        <taxon>Bacillus</taxon>
    </lineage>
</organism>
<evidence type="ECO:0000313" key="2">
    <source>
        <dbReference type="Proteomes" id="UP001597506"/>
    </source>
</evidence>
<reference evidence="2" key="1">
    <citation type="journal article" date="2019" name="Int. J. Syst. Evol. Microbiol.">
        <title>The Global Catalogue of Microorganisms (GCM) 10K type strain sequencing project: providing services to taxonomists for standard genome sequencing and annotation.</title>
        <authorList>
            <consortium name="The Broad Institute Genomics Platform"/>
            <consortium name="The Broad Institute Genome Sequencing Center for Infectious Disease"/>
            <person name="Wu L."/>
            <person name="Ma J."/>
        </authorList>
    </citation>
    <scope>NUCLEOTIDE SEQUENCE [LARGE SCALE GENOMIC DNA]</scope>
    <source>
        <strain evidence="2">KCTC 3913</strain>
    </source>
</reference>
<gene>
    <name evidence="1" type="ORF">ACFSUL_12050</name>
</gene>
<comment type="caution">
    <text evidence="1">The sequence shown here is derived from an EMBL/GenBank/DDBJ whole genome shotgun (WGS) entry which is preliminary data.</text>
</comment>
<dbReference type="RefSeq" id="WP_377935726.1">
    <property type="nucleotide sequence ID" value="NZ_JBHUMF010000030.1"/>
</dbReference>
<dbReference type="EMBL" id="JBHUMF010000030">
    <property type="protein sequence ID" value="MFD2681478.1"/>
    <property type="molecule type" value="Genomic_DNA"/>
</dbReference>
<keyword evidence="2" id="KW-1185">Reference proteome</keyword>
<name>A0ABW5RS16_9BACI</name>
<proteinExistence type="predicted"/>